<gene>
    <name evidence="2" type="ORF">LIER_20539</name>
</gene>
<reference evidence="2 3" key="1">
    <citation type="submission" date="2024-01" db="EMBL/GenBank/DDBJ databases">
        <title>The complete chloroplast genome sequence of Lithospermum erythrorhizon: insights into the phylogenetic relationship among Boraginaceae species and the maternal lineages of purple gromwells.</title>
        <authorList>
            <person name="Okada T."/>
            <person name="Watanabe K."/>
        </authorList>
    </citation>
    <scope>NUCLEOTIDE SEQUENCE [LARGE SCALE GENOMIC DNA]</scope>
</reference>
<feature type="region of interest" description="Disordered" evidence="1">
    <location>
        <begin position="101"/>
        <end position="127"/>
    </location>
</feature>
<proteinExistence type="predicted"/>
<dbReference type="AlphaFoldDB" id="A0AAV3QMR1"/>
<feature type="region of interest" description="Disordered" evidence="1">
    <location>
        <begin position="49"/>
        <end position="86"/>
    </location>
</feature>
<name>A0AAV3QMR1_LITER</name>
<sequence length="127" mass="14086">MMTRVMTLEEQIAALTKVIEDLAKQVQRQDDSLSHLTGKVVDHEYQTQAAEASLRELSPTEASTPSKATRKTLQTSPPQASSMPQRTFEQLLTRAHDMELTIPEKKGEGLTAPVAAPSRAKYEVKRP</sequence>
<evidence type="ECO:0000313" key="2">
    <source>
        <dbReference type="EMBL" id="GAA0165039.1"/>
    </source>
</evidence>
<dbReference type="Proteomes" id="UP001454036">
    <property type="component" value="Unassembled WGS sequence"/>
</dbReference>
<protein>
    <submittedName>
        <fullName evidence="2">Uncharacterized protein</fullName>
    </submittedName>
</protein>
<evidence type="ECO:0000313" key="3">
    <source>
        <dbReference type="Proteomes" id="UP001454036"/>
    </source>
</evidence>
<keyword evidence="3" id="KW-1185">Reference proteome</keyword>
<organism evidence="2 3">
    <name type="scientific">Lithospermum erythrorhizon</name>
    <name type="common">Purple gromwell</name>
    <name type="synonym">Lithospermum officinale var. erythrorhizon</name>
    <dbReference type="NCBI Taxonomy" id="34254"/>
    <lineage>
        <taxon>Eukaryota</taxon>
        <taxon>Viridiplantae</taxon>
        <taxon>Streptophyta</taxon>
        <taxon>Embryophyta</taxon>
        <taxon>Tracheophyta</taxon>
        <taxon>Spermatophyta</taxon>
        <taxon>Magnoliopsida</taxon>
        <taxon>eudicotyledons</taxon>
        <taxon>Gunneridae</taxon>
        <taxon>Pentapetalae</taxon>
        <taxon>asterids</taxon>
        <taxon>lamiids</taxon>
        <taxon>Boraginales</taxon>
        <taxon>Boraginaceae</taxon>
        <taxon>Boraginoideae</taxon>
        <taxon>Lithospermeae</taxon>
        <taxon>Lithospermum</taxon>
    </lineage>
</organism>
<feature type="compositionally biased region" description="Polar residues" evidence="1">
    <location>
        <begin position="60"/>
        <end position="86"/>
    </location>
</feature>
<evidence type="ECO:0000256" key="1">
    <source>
        <dbReference type="SAM" id="MobiDB-lite"/>
    </source>
</evidence>
<accession>A0AAV3QMR1</accession>
<dbReference type="EMBL" id="BAABME010005233">
    <property type="protein sequence ID" value="GAA0165039.1"/>
    <property type="molecule type" value="Genomic_DNA"/>
</dbReference>
<comment type="caution">
    <text evidence="2">The sequence shown here is derived from an EMBL/GenBank/DDBJ whole genome shotgun (WGS) entry which is preliminary data.</text>
</comment>